<evidence type="ECO:0000259" key="1">
    <source>
        <dbReference type="Pfam" id="PF22936"/>
    </source>
</evidence>
<feature type="domain" description="Retrovirus-related Pol polyprotein from transposon TNT 1-94-like beta-barrel" evidence="1">
    <location>
        <begin position="31"/>
        <end position="72"/>
    </location>
</feature>
<gene>
    <name evidence="2" type="ORF">KY290_013785</name>
</gene>
<comment type="caution">
    <text evidence="2">The sequence shown here is derived from an EMBL/GenBank/DDBJ whole genome shotgun (WGS) entry which is preliminary data.</text>
</comment>
<proteinExistence type="predicted"/>
<name>A0ABQ7VMS2_SOLTU</name>
<accession>A0ABQ7VMS2</accession>
<keyword evidence="3" id="KW-1185">Reference proteome</keyword>
<organism evidence="2 3">
    <name type="scientific">Solanum tuberosum</name>
    <name type="common">Potato</name>
    <dbReference type="NCBI Taxonomy" id="4113"/>
    <lineage>
        <taxon>Eukaryota</taxon>
        <taxon>Viridiplantae</taxon>
        <taxon>Streptophyta</taxon>
        <taxon>Embryophyta</taxon>
        <taxon>Tracheophyta</taxon>
        <taxon>Spermatophyta</taxon>
        <taxon>Magnoliopsida</taxon>
        <taxon>eudicotyledons</taxon>
        <taxon>Gunneridae</taxon>
        <taxon>Pentapetalae</taxon>
        <taxon>asterids</taxon>
        <taxon>lamiids</taxon>
        <taxon>Solanales</taxon>
        <taxon>Solanaceae</taxon>
        <taxon>Solanoideae</taxon>
        <taxon>Solaneae</taxon>
        <taxon>Solanum</taxon>
    </lineage>
</organism>
<protein>
    <recommendedName>
        <fullName evidence="1">Retrovirus-related Pol polyprotein from transposon TNT 1-94-like beta-barrel domain-containing protein</fullName>
    </recommendedName>
</protein>
<dbReference type="Pfam" id="PF22936">
    <property type="entry name" value="Pol_BBD"/>
    <property type="match status" value="1"/>
</dbReference>
<evidence type="ECO:0000313" key="3">
    <source>
        <dbReference type="Proteomes" id="UP000826656"/>
    </source>
</evidence>
<dbReference type="InterPro" id="IPR054722">
    <property type="entry name" value="PolX-like_BBD"/>
</dbReference>
<sequence>MKEDVETKGEKEEISLLMAYTAKEKALNDVWYLDTGCSNHMCGEKEAFSELDETFRDTVRFGDNSVVSAMGKWKV</sequence>
<dbReference type="EMBL" id="JAIVGD010000011">
    <property type="protein sequence ID" value="KAH0769804.1"/>
    <property type="molecule type" value="Genomic_DNA"/>
</dbReference>
<dbReference type="Proteomes" id="UP000826656">
    <property type="component" value="Unassembled WGS sequence"/>
</dbReference>
<reference evidence="2 3" key="1">
    <citation type="journal article" date="2021" name="bioRxiv">
        <title>Chromosome-scale and haplotype-resolved genome assembly of a tetraploid potato cultivar.</title>
        <authorList>
            <person name="Sun H."/>
            <person name="Jiao W.-B."/>
            <person name="Krause K."/>
            <person name="Campoy J.A."/>
            <person name="Goel M."/>
            <person name="Folz-Donahue K."/>
            <person name="Kukat C."/>
            <person name="Huettel B."/>
            <person name="Schneeberger K."/>
        </authorList>
    </citation>
    <scope>NUCLEOTIDE SEQUENCE [LARGE SCALE GENOMIC DNA]</scope>
    <source>
        <strain evidence="2">SolTubOtavaFocal</strain>
        <tissue evidence="2">Leaves</tissue>
    </source>
</reference>
<evidence type="ECO:0000313" key="2">
    <source>
        <dbReference type="EMBL" id="KAH0769804.1"/>
    </source>
</evidence>